<dbReference type="InterPro" id="IPR012340">
    <property type="entry name" value="NA-bd_OB-fold"/>
</dbReference>
<reference evidence="6 7" key="1">
    <citation type="submission" date="2016-06" db="EMBL/GenBank/DDBJ databases">
        <title>The Draft Genome Sequence and Annotation of the Desert Woodrat Neotoma lepida.</title>
        <authorList>
            <person name="Campbell M."/>
            <person name="Oakeson K.F."/>
            <person name="Yandell M."/>
            <person name="Halpert J.R."/>
            <person name="Dearing D."/>
        </authorList>
    </citation>
    <scope>NUCLEOTIDE SEQUENCE [LARGE SCALE GENOMIC DNA]</scope>
    <source>
        <strain evidence="6">417</strain>
        <tissue evidence="6">Liver</tissue>
    </source>
</reference>
<dbReference type="EMBL" id="LZPO01008155">
    <property type="protein sequence ID" value="OBS82181.1"/>
    <property type="molecule type" value="Genomic_DNA"/>
</dbReference>
<dbReference type="Gene3D" id="2.40.50.140">
    <property type="entry name" value="Nucleic acid-binding proteins"/>
    <property type="match status" value="2"/>
</dbReference>
<dbReference type="Pfam" id="PF02760">
    <property type="entry name" value="HIN"/>
    <property type="match status" value="1"/>
</dbReference>
<dbReference type="InterPro" id="IPR011029">
    <property type="entry name" value="DEATH-like_dom_sf"/>
</dbReference>
<evidence type="ECO:0000313" key="6">
    <source>
        <dbReference type="EMBL" id="OBS82181.1"/>
    </source>
</evidence>
<feature type="compositionally biased region" description="Low complexity" evidence="4">
    <location>
        <begin position="46"/>
        <end position="59"/>
    </location>
</feature>
<feature type="region of interest" description="Disordered" evidence="4">
    <location>
        <begin position="98"/>
        <end position="149"/>
    </location>
</feature>
<accession>A0A1A6HVB6</accession>
<dbReference type="InterPro" id="IPR040205">
    <property type="entry name" value="HIN-200"/>
</dbReference>
<dbReference type="GO" id="GO:0035458">
    <property type="term" value="P:cellular response to interferon-beta"/>
    <property type="evidence" value="ECO:0007669"/>
    <property type="project" value="InterPro"/>
</dbReference>
<gene>
    <name evidence="6" type="ORF">A6R68_23829</name>
</gene>
<name>A0A1A6HVB6_NEOLE</name>
<evidence type="ECO:0000256" key="1">
    <source>
        <dbReference type="ARBA" id="ARBA00004123"/>
    </source>
</evidence>
<dbReference type="GO" id="GO:0005730">
    <property type="term" value="C:nucleolus"/>
    <property type="evidence" value="ECO:0007669"/>
    <property type="project" value="TreeGrafter"/>
</dbReference>
<feature type="region of interest" description="Disordered" evidence="4">
    <location>
        <begin position="37"/>
        <end position="77"/>
    </location>
</feature>
<evidence type="ECO:0000256" key="3">
    <source>
        <dbReference type="ARBA" id="ARBA00023242"/>
    </source>
</evidence>
<evidence type="ECO:0000256" key="2">
    <source>
        <dbReference type="ARBA" id="ARBA00008647"/>
    </source>
</evidence>
<dbReference type="GO" id="GO:0002218">
    <property type="term" value="P:activation of innate immune response"/>
    <property type="evidence" value="ECO:0007669"/>
    <property type="project" value="InterPro"/>
</dbReference>
<proteinExistence type="inferred from homology"/>
<dbReference type="GO" id="GO:0003690">
    <property type="term" value="F:double-stranded DNA binding"/>
    <property type="evidence" value="ECO:0007669"/>
    <property type="project" value="TreeGrafter"/>
</dbReference>
<dbReference type="PANTHER" id="PTHR12200:SF25">
    <property type="entry name" value="PYRIN AND HIN DOMAIN-CONTAINING PROTEIN 1"/>
    <property type="match status" value="1"/>
</dbReference>
<evidence type="ECO:0000256" key="4">
    <source>
        <dbReference type="SAM" id="MobiDB-lite"/>
    </source>
</evidence>
<dbReference type="OrthoDB" id="9836166at2759"/>
<comment type="similarity">
    <text evidence="2">Belongs to the HIN-200 family.</text>
</comment>
<organism evidence="6 7">
    <name type="scientific">Neotoma lepida</name>
    <name type="common">Desert woodrat</name>
    <dbReference type="NCBI Taxonomy" id="56216"/>
    <lineage>
        <taxon>Eukaryota</taxon>
        <taxon>Metazoa</taxon>
        <taxon>Chordata</taxon>
        <taxon>Craniata</taxon>
        <taxon>Vertebrata</taxon>
        <taxon>Euteleostomi</taxon>
        <taxon>Mammalia</taxon>
        <taxon>Eutheria</taxon>
        <taxon>Euarchontoglires</taxon>
        <taxon>Glires</taxon>
        <taxon>Rodentia</taxon>
        <taxon>Myomorpha</taxon>
        <taxon>Muroidea</taxon>
        <taxon>Cricetidae</taxon>
        <taxon>Neotominae</taxon>
        <taxon>Neotoma</taxon>
    </lineage>
</organism>
<feature type="compositionally biased region" description="Basic and acidic residues" evidence="4">
    <location>
        <begin position="98"/>
        <end position="117"/>
    </location>
</feature>
<dbReference type="AlphaFoldDB" id="A0A1A6HVB6"/>
<dbReference type="GO" id="GO:0005654">
    <property type="term" value="C:nucleoplasm"/>
    <property type="evidence" value="ECO:0007669"/>
    <property type="project" value="TreeGrafter"/>
</dbReference>
<feature type="non-terminal residue" evidence="6">
    <location>
        <position position="303"/>
    </location>
</feature>
<dbReference type="SUPFAM" id="SSF159141">
    <property type="entry name" value="HIN-2000 domain-like"/>
    <property type="match status" value="2"/>
</dbReference>
<dbReference type="PANTHER" id="PTHR12200">
    <property type="entry name" value="INTERFERON-INDUCIBLE PROTEIN AIM2 FAMILY MEMBER"/>
    <property type="match status" value="1"/>
</dbReference>
<keyword evidence="7" id="KW-1185">Reference proteome</keyword>
<keyword evidence="3" id="KW-0539">Nucleus</keyword>
<feature type="domain" description="HIN-200" evidence="5">
    <location>
        <begin position="137"/>
        <end position="303"/>
    </location>
</feature>
<comment type="subcellular location">
    <subcellularLocation>
        <location evidence="1">Nucleus</location>
    </subcellularLocation>
</comment>
<feature type="compositionally biased region" description="Polar residues" evidence="4">
    <location>
        <begin position="62"/>
        <end position="77"/>
    </location>
</feature>
<evidence type="ECO:0000259" key="5">
    <source>
        <dbReference type="PROSITE" id="PS50834"/>
    </source>
</evidence>
<dbReference type="GO" id="GO:0005829">
    <property type="term" value="C:cytosol"/>
    <property type="evidence" value="ECO:0007669"/>
    <property type="project" value="TreeGrafter"/>
</dbReference>
<dbReference type="STRING" id="56216.A0A1A6HVB6"/>
<sequence length="303" mass="33821">MVNAYKRIVLLKGLEHISDHYFELFKSLLVIKGKTPLRKRKQEAGSDTPTSTTSSTLASDGGETSTAQVSLRNSSGLAVQRGGSSQWIYFQKRKSINKEKTGAKKTKQSEGPDHPPCPEEATARCQSPVSQTSSLASSNTPLAKSSEHGEKKMFHATVATVNEYFHVKVFNINLKEKFRKENVITISNYFKFKGILEINEASSVFEAGPDQKIEVSNSLIRNANKPPKISDFHKYGPGALKKVNPKTTIYEVKDDKSNIEVVGNGKWYNINCEEGDKLRLFCFQLKTIDKQLKLVCGEHSFIK</sequence>
<feature type="compositionally biased region" description="Polar residues" evidence="4">
    <location>
        <begin position="124"/>
        <end position="143"/>
    </location>
</feature>
<dbReference type="PROSITE" id="PS50834">
    <property type="entry name" value="HIN_200"/>
    <property type="match status" value="1"/>
</dbReference>
<protein>
    <recommendedName>
        <fullName evidence="5">HIN-200 domain-containing protein</fullName>
    </recommendedName>
</protein>
<dbReference type="Gene3D" id="1.10.533.10">
    <property type="entry name" value="Death Domain, Fas"/>
    <property type="match status" value="1"/>
</dbReference>
<dbReference type="Proteomes" id="UP000092124">
    <property type="component" value="Unassembled WGS sequence"/>
</dbReference>
<evidence type="ECO:0000313" key="7">
    <source>
        <dbReference type="Proteomes" id="UP000092124"/>
    </source>
</evidence>
<comment type="caution">
    <text evidence="6">The sequence shown here is derived from an EMBL/GenBank/DDBJ whole genome shotgun (WGS) entry which is preliminary data.</text>
</comment>
<dbReference type="InterPro" id="IPR004021">
    <property type="entry name" value="HIN200/IF120x"/>
</dbReference>